<accession>A0AAN1GSL6</accession>
<sequence length="134" mass="14966">MMAKFKSGAAGMSGVREFILFVWNEQKVVGAIVSAALAVVALFAFNFFSELMFFSDPGNLNRPVEPWMSMRLVAQSWGVPKENMIEALGYPDDTPIDELPRKVSEYLGERGLTIAEFQALIEQTQAKLRGGMWQ</sequence>
<organism evidence="2 3">
    <name type="scientific">Phaeobacter piscinae</name>
    <dbReference type="NCBI Taxonomy" id="1580596"/>
    <lineage>
        <taxon>Bacteria</taxon>
        <taxon>Pseudomonadati</taxon>
        <taxon>Pseudomonadota</taxon>
        <taxon>Alphaproteobacteria</taxon>
        <taxon>Rhodobacterales</taxon>
        <taxon>Roseobacteraceae</taxon>
        <taxon>Phaeobacter</taxon>
    </lineage>
</organism>
<evidence type="ECO:0000313" key="3">
    <source>
        <dbReference type="Proteomes" id="UP000218606"/>
    </source>
</evidence>
<name>A0AAN1GSL6_9RHOB</name>
<gene>
    <name evidence="2" type="ORF">PhaeoP13_02309</name>
</gene>
<dbReference type="RefSeq" id="WP_096872002.1">
    <property type="nucleotide sequence ID" value="NZ_CP010656.1"/>
</dbReference>
<evidence type="ECO:0000256" key="1">
    <source>
        <dbReference type="SAM" id="Phobius"/>
    </source>
</evidence>
<reference evidence="2 3" key="1">
    <citation type="journal article" date="2017" name="Front. Microbiol.">
        <title>Phaeobacter piscinae sp. nov., a species of the Roseobacter group and potential aquaculture probiont.</title>
        <authorList>
            <person name="Sonnenschein E.C."/>
            <person name="Phippen C.B.W."/>
            <person name="Nielsen K.F."/>
            <person name="Mateiu R.V."/>
            <person name="Melchiorsen J."/>
            <person name="Gram L."/>
            <person name="Overmann J."/>
            <person name="Freese H.M."/>
        </authorList>
    </citation>
    <scope>NUCLEOTIDE SEQUENCE [LARGE SCALE GENOMIC DNA]</scope>
    <source>
        <strain evidence="2 3">P13</strain>
    </source>
</reference>
<keyword evidence="1" id="KW-0812">Transmembrane</keyword>
<protein>
    <submittedName>
        <fullName evidence="2">Uncharacterized protein</fullName>
    </submittedName>
</protein>
<dbReference type="AlphaFoldDB" id="A0AAN1GSL6"/>
<feature type="transmembrane region" description="Helical" evidence="1">
    <location>
        <begin position="28"/>
        <end position="48"/>
    </location>
</feature>
<dbReference type="Proteomes" id="UP000218606">
    <property type="component" value="Chromosome"/>
</dbReference>
<proteinExistence type="predicted"/>
<keyword evidence="1" id="KW-0472">Membrane</keyword>
<dbReference type="EMBL" id="CP010767">
    <property type="protein sequence ID" value="ATG44230.1"/>
    <property type="molecule type" value="Genomic_DNA"/>
</dbReference>
<keyword evidence="1" id="KW-1133">Transmembrane helix</keyword>
<evidence type="ECO:0000313" key="2">
    <source>
        <dbReference type="EMBL" id="ATG44230.1"/>
    </source>
</evidence>